<evidence type="ECO:0000313" key="4">
    <source>
        <dbReference type="Proteomes" id="UP001193734"/>
    </source>
</evidence>
<dbReference type="RefSeq" id="WP_172175463.1">
    <property type="nucleotide sequence ID" value="NZ_CASGIA010000007.1"/>
</dbReference>
<dbReference type="SUPFAM" id="SSF55811">
    <property type="entry name" value="Nudix"/>
    <property type="match status" value="1"/>
</dbReference>
<dbReference type="InterPro" id="IPR015797">
    <property type="entry name" value="NUDIX_hydrolase-like_dom_sf"/>
</dbReference>
<keyword evidence="1" id="KW-0378">Hydrolase</keyword>
<dbReference type="GeneID" id="82157623"/>
<organism evidence="3 4">
    <name type="scientific">Xylanibacter rodentium</name>
    <dbReference type="NCBI Taxonomy" id="2736289"/>
    <lineage>
        <taxon>Bacteria</taxon>
        <taxon>Pseudomonadati</taxon>
        <taxon>Bacteroidota</taxon>
        <taxon>Bacteroidia</taxon>
        <taxon>Bacteroidales</taxon>
        <taxon>Prevotellaceae</taxon>
        <taxon>Xylanibacter</taxon>
    </lineage>
</organism>
<evidence type="ECO:0000313" key="3">
    <source>
        <dbReference type="EMBL" id="NPE14185.1"/>
    </source>
</evidence>
<protein>
    <submittedName>
        <fullName evidence="3">NUDIX domain-containing protein</fullName>
    </submittedName>
</protein>
<dbReference type="Pfam" id="PF00293">
    <property type="entry name" value="NUDIX"/>
    <property type="match status" value="1"/>
</dbReference>
<evidence type="ECO:0000259" key="2">
    <source>
        <dbReference type="PROSITE" id="PS51462"/>
    </source>
</evidence>
<proteinExistence type="predicted"/>
<keyword evidence="4" id="KW-1185">Reference proteome</keyword>
<dbReference type="PANTHER" id="PTHR10885:SF0">
    <property type="entry name" value="ISOPENTENYL-DIPHOSPHATE DELTA-ISOMERASE"/>
    <property type="match status" value="1"/>
</dbReference>
<gene>
    <name evidence="3" type="ORF">HPS55_07570</name>
</gene>
<dbReference type="PROSITE" id="PS00893">
    <property type="entry name" value="NUDIX_BOX"/>
    <property type="match status" value="1"/>
</dbReference>
<dbReference type="EMBL" id="JABKKE010000010">
    <property type="protein sequence ID" value="NPE14185.1"/>
    <property type="molecule type" value="Genomic_DNA"/>
</dbReference>
<name>A0ABX2AU75_9BACT</name>
<comment type="caution">
    <text evidence="3">The sequence shown here is derived from an EMBL/GenBank/DDBJ whole genome shotgun (WGS) entry which is preliminary data.</text>
</comment>
<dbReference type="Gene3D" id="3.90.79.10">
    <property type="entry name" value="Nucleoside Triphosphate Pyrophosphohydrolase"/>
    <property type="match status" value="1"/>
</dbReference>
<evidence type="ECO:0000256" key="1">
    <source>
        <dbReference type="ARBA" id="ARBA00022801"/>
    </source>
</evidence>
<dbReference type="InterPro" id="IPR000086">
    <property type="entry name" value="NUDIX_hydrolase_dom"/>
</dbReference>
<accession>A0ABX2AU75</accession>
<dbReference type="PANTHER" id="PTHR10885">
    <property type="entry name" value="ISOPENTENYL-DIPHOSPHATE DELTA-ISOMERASE"/>
    <property type="match status" value="1"/>
</dbReference>
<reference evidence="3 4" key="1">
    <citation type="submission" date="2020-05" db="EMBL/GenBank/DDBJ databases">
        <title>Distinct polysaccharide utilization as determinants for interspecies competition between intestinal Prevotella spp.</title>
        <authorList>
            <person name="Galvez E.J.C."/>
            <person name="Iljazovic A."/>
            <person name="Strowig T."/>
        </authorList>
    </citation>
    <scope>NUCLEOTIDE SEQUENCE [LARGE SCALE GENOMIC DNA]</scope>
    <source>
        <strain evidence="3 4">PROD</strain>
    </source>
</reference>
<dbReference type="InterPro" id="IPR020084">
    <property type="entry name" value="NUDIX_hydrolase_CS"/>
</dbReference>
<dbReference type="PROSITE" id="PS51462">
    <property type="entry name" value="NUDIX"/>
    <property type="match status" value="1"/>
</dbReference>
<dbReference type="CDD" id="cd04692">
    <property type="entry name" value="NUDIX_Hydrolase"/>
    <property type="match status" value="1"/>
</dbReference>
<dbReference type="Proteomes" id="UP001193734">
    <property type="component" value="Unassembled WGS sequence"/>
</dbReference>
<feature type="domain" description="Nudix hydrolase" evidence="2">
    <location>
        <begin position="32"/>
        <end position="166"/>
    </location>
</feature>
<sequence>MDNNNEYLPAVDEAGNIIGAVTRGEAHSGSHILHPVVHLHLFNSKGEIFLQKRPAWKDIQPDKWDTSTGGHVDLGESIGQALKREVGEELGITDFTPEELGHYVFNSDKEKELVYVHKTIYDGPISPDTDELDGGRFWTMEEIAENIGKGIFTPNFESEYTKYFACRQ</sequence>